<dbReference type="Proteomes" id="UP001176521">
    <property type="component" value="Unassembled WGS sequence"/>
</dbReference>
<dbReference type="EMBL" id="JAPDMQ010000596">
    <property type="protein sequence ID" value="KAK0522316.1"/>
    <property type="molecule type" value="Genomic_DNA"/>
</dbReference>
<name>A0AAN6G5D4_9BASI</name>
<dbReference type="AlphaFoldDB" id="A0AAN6G5D4"/>
<reference evidence="1" key="1">
    <citation type="journal article" date="2023" name="PhytoFront">
        <title>Draft Genome Resources of Seven Strains of Tilletia horrida, Causal Agent of Kernel Smut of Rice.</title>
        <authorList>
            <person name="Khanal S."/>
            <person name="Antony Babu S."/>
            <person name="Zhou X.G."/>
        </authorList>
    </citation>
    <scope>NUCLEOTIDE SEQUENCE</scope>
    <source>
        <strain evidence="1">TX3</strain>
    </source>
</reference>
<gene>
    <name evidence="1" type="ORF">OC842_006498</name>
</gene>
<accession>A0AAN6G5D4</accession>
<comment type="caution">
    <text evidence="1">The sequence shown here is derived from an EMBL/GenBank/DDBJ whole genome shotgun (WGS) entry which is preliminary data.</text>
</comment>
<proteinExistence type="predicted"/>
<sequence length="248" mass="27979">MLELVHHVLGYLCRERIWAHHLDVIWGVSVDAIRIAGKTDLWPYTNQLLSNLHTGQVLVGIVQQALSFRTFHYGEEESPVYLMNEEAHQELWQALVDLEGAPVRDACVQVAMGELQDLLNHTNLLSLTEMVVNLGLRVLHVCKRDKLLTKHDIPVGHSFPLAFEYFAWRKAPGRVPVPQYFRFVSSDPAGRVVMDKDGVGKVGHLSRVPAVFRVRITADGVWVRQLDLSQSGAVLDHLCEGGRRLILD</sequence>
<evidence type="ECO:0000313" key="2">
    <source>
        <dbReference type="Proteomes" id="UP001176521"/>
    </source>
</evidence>
<keyword evidence="2" id="KW-1185">Reference proteome</keyword>
<protein>
    <submittedName>
        <fullName evidence="1">Uncharacterized protein</fullName>
    </submittedName>
</protein>
<organism evidence="1 2">
    <name type="scientific">Tilletia horrida</name>
    <dbReference type="NCBI Taxonomy" id="155126"/>
    <lineage>
        <taxon>Eukaryota</taxon>
        <taxon>Fungi</taxon>
        <taxon>Dikarya</taxon>
        <taxon>Basidiomycota</taxon>
        <taxon>Ustilaginomycotina</taxon>
        <taxon>Exobasidiomycetes</taxon>
        <taxon>Tilletiales</taxon>
        <taxon>Tilletiaceae</taxon>
        <taxon>Tilletia</taxon>
    </lineage>
</organism>
<evidence type="ECO:0000313" key="1">
    <source>
        <dbReference type="EMBL" id="KAK0522316.1"/>
    </source>
</evidence>